<feature type="compositionally biased region" description="Basic and acidic residues" evidence="1">
    <location>
        <begin position="55"/>
        <end position="65"/>
    </location>
</feature>
<evidence type="ECO:0000256" key="1">
    <source>
        <dbReference type="SAM" id="MobiDB-lite"/>
    </source>
</evidence>
<gene>
    <name evidence="2" type="ORF">CEP54_016016</name>
</gene>
<sequence length="90" mass="10202">MDKGRCLSPRSSSEAKNKSVTGQKTGNMNSQIHLQQAMPNNQAADRYRNRFQRYSKLDKHDKEGPGDLSNSRESSSRKTFSTFPDSPQPR</sequence>
<proteinExistence type="predicted"/>
<keyword evidence="3" id="KW-1185">Reference proteome</keyword>
<reference evidence="2 3" key="1">
    <citation type="submission" date="2017-06" db="EMBL/GenBank/DDBJ databases">
        <title>Comparative genomic analysis of Ambrosia Fusariam Clade fungi.</title>
        <authorList>
            <person name="Stajich J.E."/>
            <person name="Carrillo J."/>
            <person name="Kijimoto T."/>
            <person name="Eskalen A."/>
            <person name="O'Donnell K."/>
            <person name="Kasson M."/>
        </authorList>
    </citation>
    <scope>NUCLEOTIDE SEQUENCE [LARGE SCALE GENOMIC DNA]</scope>
    <source>
        <strain evidence="2 3">NRRL62584</strain>
    </source>
</reference>
<dbReference type="EMBL" id="NKCI01000466">
    <property type="protein sequence ID" value="RSL40802.1"/>
    <property type="molecule type" value="Genomic_DNA"/>
</dbReference>
<accession>A0A428NJC3</accession>
<organism evidence="2 3">
    <name type="scientific">Fusarium duplospermum</name>
    <dbReference type="NCBI Taxonomy" id="1325734"/>
    <lineage>
        <taxon>Eukaryota</taxon>
        <taxon>Fungi</taxon>
        <taxon>Dikarya</taxon>
        <taxon>Ascomycota</taxon>
        <taxon>Pezizomycotina</taxon>
        <taxon>Sordariomycetes</taxon>
        <taxon>Hypocreomycetidae</taxon>
        <taxon>Hypocreales</taxon>
        <taxon>Nectriaceae</taxon>
        <taxon>Fusarium</taxon>
        <taxon>Fusarium solani species complex</taxon>
    </lineage>
</organism>
<protein>
    <submittedName>
        <fullName evidence="2">Uncharacterized protein</fullName>
    </submittedName>
</protein>
<name>A0A428NJC3_9HYPO</name>
<comment type="caution">
    <text evidence="2">The sequence shown here is derived from an EMBL/GenBank/DDBJ whole genome shotgun (WGS) entry which is preliminary data.</text>
</comment>
<dbReference type="Proteomes" id="UP000288168">
    <property type="component" value="Unassembled WGS sequence"/>
</dbReference>
<evidence type="ECO:0000313" key="3">
    <source>
        <dbReference type="Proteomes" id="UP000288168"/>
    </source>
</evidence>
<dbReference type="AlphaFoldDB" id="A0A428NJC3"/>
<feature type="compositionally biased region" description="Polar residues" evidence="1">
    <location>
        <begin position="68"/>
        <end position="90"/>
    </location>
</feature>
<feature type="compositionally biased region" description="Polar residues" evidence="1">
    <location>
        <begin position="9"/>
        <end position="43"/>
    </location>
</feature>
<feature type="region of interest" description="Disordered" evidence="1">
    <location>
        <begin position="1"/>
        <end position="90"/>
    </location>
</feature>
<evidence type="ECO:0000313" key="2">
    <source>
        <dbReference type="EMBL" id="RSL40802.1"/>
    </source>
</evidence>